<keyword evidence="2" id="KW-0812">Transmembrane</keyword>
<evidence type="ECO:0000256" key="1">
    <source>
        <dbReference type="SAM" id="Coils"/>
    </source>
</evidence>
<dbReference type="InterPro" id="IPR050640">
    <property type="entry name" value="Bact_2-comp_sensor_kinase"/>
</dbReference>
<dbReference type="OrthoDB" id="6190788at2"/>
<evidence type="ECO:0000313" key="5">
    <source>
        <dbReference type="EMBL" id="OEK06954.1"/>
    </source>
</evidence>
<evidence type="ECO:0000256" key="2">
    <source>
        <dbReference type="SAM" id="Phobius"/>
    </source>
</evidence>
<dbReference type="RefSeq" id="WP_069834266.1">
    <property type="nucleotide sequence ID" value="NZ_MDGQ01000003.1"/>
</dbReference>
<keyword evidence="3" id="KW-0732">Signal</keyword>
<accession>A0A1E5T6D4</accession>
<evidence type="ECO:0000256" key="3">
    <source>
        <dbReference type="SAM" id="SignalP"/>
    </source>
</evidence>
<dbReference type="PANTHER" id="PTHR34220">
    <property type="entry name" value="SENSOR HISTIDINE KINASE YPDA"/>
    <property type="match status" value="1"/>
</dbReference>
<comment type="caution">
    <text evidence="5">The sequence shown here is derived from an EMBL/GenBank/DDBJ whole genome shotgun (WGS) entry which is preliminary data.</text>
</comment>
<dbReference type="GO" id="GO:0000155">
    <property type="term" value="F:phosphorelay sensor kinase activity"/>
    <property type="evidence" value="ECO:0007669"/>
    <property type="project" value="InterPro"/>
</dbReference>
<keyword evidence="6" id="KW-1185">Reference proteome</keyword>
<evidence type="ECO:0000259" key="4">
    <source>
        <dbReference type="Pfam" id="PF06580"/>
    </source>
</evidence>
<dbReference type="InterPro" id="IPR036890">
    <property type="entry name" value="HATPase_C_sf"/>
</dbReference>
<dbReference type="SUPFAM" id="SSF55874">
    <property type="entry name" value="ATPase domain of HSP90 chaperone/DNA topoisomerase II/histidine kinase"/>
    <property type="match status" value="1"/>
</dbReference>
<gene>
    <name evidence="5" type="ORF">BFP71_04670</name>
</gene>
<proteinExistence type="predicted"/>
<protein>
    <recommendedName>
        <fullName evidence="4">Signal transduction histidine kinase internal region domain-containing protein</fullName>
    </recommendedName>
</protein>
<reference evidence="5 6" key="1">
    <citation type="submission" date="2016-08" db="EMBL/GenBank/DDBJ databases">
        <title>Draft genome of Fabibacter sp. strain SK-8.</title>
        <authorList>
            <person name="Wong S.-K."/>
            <person name="Hamasaki K."/>
            <person name="Yoshizawa S."/>
        </authorList>
    </citation>
    <scope>NUCLEOTIDE SEQUENCE [LARGE SCALE GENOMIC DNA]</scope>
    <source>
        <strain evidence="5 6">SK-8</strain>
    </source>
</reference>
<dbReference type="Pfam" id="PF06580">
    <property type="entry name" value="His_kinase"/>
    <property type="match status" value="1"/>
</dbReference>
<keyword evidence="2" id="KW-0472">Membrane</keyword>
<evidence type="ECO:0000313" key="6">
    <source>
        <dbReference type="Proteomes" id="UP000095552"/>
    </source>
</evidence>
<feature type="domain" description="Signal transduction histidine kinase internal region" evidence="4">
    <location>
        <begin position="322"/>
        <end position="399"/>
    </location>
</feature>
<feature type="signal peptide" evidence="3">
    <location>
        <begin position="1"/>
        <end position="18"/>
    </location>
</feature>
<dbReference type="STRING" id="1563681.BFP71_04670"/>
<dbReference type="PANTHER" id="PTHR34220:SF7">
    <property type="entry name" value="SENSOR HISTIDINE KINASE YPDA"/>
    <property type="match status" value="1"/>
</dbReference>
<feature type="transmembrane region" description="Helical" evidence="2">
    <location>
        <begin position="284"/>
        <end position="302"/>
    </location>
</feature>
<feature type="chain" id="PRO_5009186041" description="Signal transduction histidine kinase internal region domain-containing protein" evidence="3">
    <location>
        <begin position="19"/>
        <end position="515"/>
    </location>
</feature>
<name>A0A1E5T6D4_9BACT</name>
<dbReference type="EMBL" id="MDGQ01000003">
    <property type="protein sequence ID" value="OEK06954.1"/>
    <property type="molecule type" value="Genomic_DNA"/>
</dbReference>
<dbReference type="GO" id="GO:0016020">
    <property type="term" value="C:membrane"/>
    <property type="evidence" value="ECO:0007669"/>
    <property type="project" value="InterPro"/>
</dbReference>
<dbReference type="Proteomes" id="UP000095552">
    <property type="component" value="Unassembled WGS sequence"/>
</dbReference>
<dbReference type="InterPro" id="IPR010559">
    <property type="entry name" value="Sig_transdc_His_kin_internal"/>
</dbReference>
<organism evidence="5 6">
    <name type="scientific">Roseivirga misakiensis</name>
    <dbReference type="NCBI Taxonomy" id="1563681"/>
    <lineage>
        <taxon>Bacteria</taxon>
        <taxon>Pseudomonadati</taxon>
        <taxon>Bacteroidota</taxon>
        <taxon>Cytophagia</taxon>
        <taxon>Cytophagales</taxon>
        <taxon>Roseivirgaceae</taxon>
        <taxon>Roseivirga</taxon>
    </lineage>
</organism>
<dbReference type="Gene3D" id="3.30.565.10">
    <property type="entry name" value="Histidine kinase-like ATPase, C-terminal domain"/>
    <property type="match status" value="1"/>
</dbReference>
<keyword evidence="1" id="KW-0175">Coiled coil</keyword>
<dbReference type="AlphaFoldDB" id="A0A1E5T6D4"/>
<keyword evidence="2" id="KW-1133">Transmembrane helix</keyword>
<sequence length="515" mass="58536">MRILISVLLFFCCASVKAQQAIITTSELPLGIEIINRAGDYSDISDYCDGFDENGFPINLVIPFDMSIAYFLPTVTADNNEGYSYTTRKERKLGPVDNLIYEYEGKSVGFLGSLSYSPGSRGYLQVNFEDAGQSKQLINFQFRVDYKEPHIEEVLLGSEIVELIKESYGKDIFDITTRKYDAWKEKGYSSTGGDTIPTDLVLPRYENSIFFNITGNYDVTRLILERNGEEIAYDKSEMLFNWVMDLSDLKPGNYKLTVVNDEKVYGEKIDSFEFTIKEDFWGTWGYWLIGTLVVMAIFFIIYRINAQRKLDQANALKQISEAELKAIRSQLNPHFLFNALNAIQNLVNKSETEKANDYIAKLAKLMRNVLSQSDESLHALSKEIELSNLYLALENMRVPFDFEIQVDRSIDQNMLVPTMILQPYLENAVVHGVNKAFATIVSVKIFEKEEHLILEVKDNGKPESTFINEGRGMSLGKDRIEIIKKQLGSEAKVGIKTRASSEEGFLVTIQLPTNL</sequence>
<feature type="coiled-coil region" evidence="1">
    <location>
        <begin position="303"/>
        <end position="368"/>
    </location>
</feature>